<gene>
    <name evidence="1" type="ORF">SAMN05216552_101079</name>
</gene>
<proteinExistence type="predicted"/>
<evidence type="ECO:0000313" key="1">
    <source>
        <dbReference type="EMBL" id="SFU80479.1"/>
    </source>
</evidence>
<name>A0A1I7J5J4_9BURK</name>
<accession>A0A1I7J5J4</accession>
<keyword evidence="2" id="KW-1185">Reference proteome</keyword>
<sequence length="107" mass="11238">MSGGREIPLELAEAGMVLAAPLCDGHGAVLLPEGAVLAEGTLAALRRRGVPSCVVAGADEAPAPPSPEELARRAERLRHLFRHGGGELQRLLTLYRSQEPPCPPSTK</sequence>
<reference evidence="2" key="1">
    <citation type="submission" date="2016-10" db="EMBL/GenBank/DDBJ databases">
        <authorList>
            <person name="Varghese N."/>
            <person name="Submissions S."/>
        </authorList>
    </citation>
    <scope>NUCLEOTIDE SEQUENCE [LARGE SCALE GENOMIC DNA]</scope>
    <source>
        <strain evidence="2">CGMCC 1.11014</strain>
    </source>
</reference>
<dbReference type="STRING" id="1035707.SAMN05216552_101079"/>
<dbReference type="Proteomes" id="UP000199391">
    <property type="component" value="Unassembled WGS sequence"/>
</dbReference>
<dbReference type="RefSeq" id="WP_093555923.1">
    <property type="nucleotide sequence ID" value="NZ_FPBO01000010.1"/>
</dbReference>
<organism evidence="1 2">
    <name type="scientific">Pseudoduganella namucuonensis</name>
    <dbReference type="NCBI Taxonomy" id="1035707"/>
    <lineage>
        <taxon>Bacteria</taxon>
        <taxon>Pseudomonadati</taxon>
        <taxon>Pseudomonadota</taxon>
        <taxon>Betaproteobacteria</taxon>
        <taxon>Burkholderiales</taxon>
        <taxon>Oxalobacteraceae</taxon>
        <taxon>Telluria group</taxon>
        <taxon>Pseudoduganella</taxon>
    </lineage>
</organism>
<dbReference type="AlphaFoldDB" id="A0A1I7J5J4"/>
<dbReference type="EMBL" id="FPBO01000010">
    <property type="protein sequence ID" value="SFU80479.1"/>
    <property type="molecule type" value="Genomic_DNA"/>
</dbReference>
<protein>
    <submittedName>
        <fullName evidence="1">Uncharacterized protein</fullName>
    </submittedName>
</protein>
<evidence type="ECO:0000313" key="2">
    <source>
        <dbReference type="Proteomes" id="UP000199391"/>
    </source>
</evidence>
<dbReference type="OrthoDB" id="8759639at2"/>